<dbReference type="InterPro" id="IPR015330">
    <property type="entry name" value="DNA_primase/pol_bifunc_N"/>
</dbReference>
<keyword evidence="3" id="KW-1185">Reference proteome</keyword>
<comment type="caution">
    <text evidence="2">The sequence shown here is derived from an EMBL/GenBank/DDBJ whole genome shotgun (WGS) entry which is preliminary data.</text>
</comment>
<accession>A0A1X0FJD8</accession>
<gene>
    <name evidence="2" type="ORF">BST27_16820</name>
</gene>
<dbReference type="Pfam" id="PF09250">
    <property type="entry name" value="Prim-Pol"/>
    <property type="match status" value="1"/>
</dbReference>
<protein>
    <recommendedName>
        <fullName evidence="1">DNA primase/polymerase bifunctional N-terminal domain-containing protein</fullName>
    </recommendedName>
</protein>
<evidence type="ECO:0000259" key="1">
    <source>
        <dbReference type="SMART" id="SM00943"/>
    </source>
</evidence>
<organism evidence="2 3">
    <name type="scientific">Mycobacterium intermedium</name>
    <dbReference type="NCBI Taxonomy" id="28445"/>
    <lineage>
        <taxon>Bacteria</taxon>
        <taxon>Bacillati</taxon>
        <taxon>Actinomycetota</taxon>
        <taxon>Actinomycetes</taxon>
        <taxon>Mycobacteriales</taxon>
        <taxon>Mycobacteriaceae</taxon>
        <taxon>Mycobacterium</taxon>
        <taxon>Mycobacterium simiae complex</taxon>
    </lineage>
</organism>
<feature type="non-terminal residue" evidence="2">
    <location>
        <position position="770"/>
    </location>
</feature>
<dbReference type="Proteomes" id="UP000192739">
    <property type="component" value="Unassembled WGS sequence"/>
</dbReference>
<dbReference type="AlphaFoldDB" id="A0A1X0FJD8"/>
<sequence length="770" mass="82167">MKNVHQTNARQGTEADLDLLTRLLNDAPDPADPIRVRQYLHNLADAGLSVLLIKPGTKEPFDGRTAGKRLADDKTAQLAAKKAGQRNWRKVKSPSGVHLASRDAAALGGYLDRYIAAFGPDCAVNIAVALGRSRLVVVDCDTPEQQAEFLAVLPLDDPAPTVVTPGQLGADGETMVHRDGGHFWFVVPDGVDLPECLESATMGTGDGGGYSVLWGPGKYVLIPPSVRPEGAYKAVGKVHPLPATLRDEIATHAAARRQRAGRSEGCADGPIAMWGAAITWAEILAGTDWTLASRTDSCGCEIWTAPGPHADPKSATAHEPGCTQWTDSPDPPLHIWTDHDVDPFAGLGATVTRLQAVTRIDYGGDLTAAMDALDLHDEPVTIDGRTCRDEGRGPANLPEEFWAAHPVLTHIRDAAHRGLNSADAVLGAILARLAAHVDPAVTVDTGIKAPMPLSMFVGLVSSAGGGKSSACAAAERLLELCLPDPLTPNLIAAHETPVERPVGTGPGVAEAFMGTVVDPGDPTGKIKRREQVGHKLLLHSDEGAGLVAGILDTKNANRIGPVLRAAWTGSVLGDGNASADRRRVVRDYVVGLVAGFQLEALAALSTAEQMEYGTPQRFLYLAATDPAIPDDAPVDPGQLEVKLPTRPLRYSDELQQQVRAEVLHRARGLADDEDPMHAHRPAMTARLAALLVVLCDPGRTVIEAGDVQLAEMLLNISVCIHERAMDYRREREAAERERQAEARIQEQVATAAAVDDREARLDRLGERILR</sequence>
<proteinExistence type="predicted"/>
<evidence type="ECO:0000313" key="2">
    <source>
        <dbReference type="EMBL" id="ORB01853.1"/>
    </source>
</evidence>
<evidence type="ECO:0000313" key="3">
    <source>
        <dbReference type="Proteomes" id="UP000192739"/>
    </source>
</evidence>
<feature type="domain" description="DNA primase/polymerase bifunctional N-terminal" evidence="1">
    <location>
        <begin position="40"/>
        <end position="245"/>
    </location>
</feature>
<name>A0A1X0FJD8_MYCIE</name>
<dbReference type="EMBL" id="MVHT01000046">
    <property type="protein sequence ID" value="ORB01853.1"/>
    <property type="molecule type" value="Genomic_DNA"/>
</dbReference>
<dbReference type="SMART" id="SM00943">
    <property type="entry name" value="Prim-Pol"/>
    <property type="match status" value="1"/>
</dbReference>
<dbReference type="SUPFAM" id="SSF56747">
    <property type="entry name" value="Prim-pol domain"/>
    <property type="match status" value="1"/>
</dbReference>
<reference evidence="2 3" key="1">
    <citation type="submission" date="2017-02" db="EMBL/GenBank/DDBJ databases">
        <title>The new phylogeny of genus Mycobacterium.</title>
        <authorList>
            <person name="Tortoli E."/>
            <person name="Trovato A."/>
            <person name="Cirillo D.M."/>
        </authorList>
    </citation>
    <scope>NUCLEOTIDE SEQUENCE [LARGE SCALE GENOMIC DNA]</scope>
    <source>
        <strain evidence="2 3">DSM 44049</strain>
    </source>
</reference>